<evidence type="ECO:0000256" key="4">
    <source>
        <dbReference type="ARBA" id="ARBA00022801"/>
    </source>
</evidence>
<dbReference type="SUPFAM" id="SSF56219">
    <property type="entry name" value="DNase I-like"/>
    <property type="match status" value="1"/>
</dbReference>
<evidence type="ECO:0000313" key="8">
    <source>
        <dbReference type="Proteomes" id="UP000695022"/>
    </source>
</evidence>
<gene>
    <name evidence="9" type="primary">LOC106808787</name>
</gene>
<feature type="domain" description="Endonuclease/exonuclease/phosphatase" evidence="7">
    <location>
        <begin position="129"/>
        <end position="302"/>
    </location>
</feature>
<feature type="compositionally biased region" description="Low complexity" evidence="6">
    <location>
        <begin position="112"/>
        <end position="124"/>
    </location>
</feature>
<dbReference type="EC" id="3.1.4.12" evidence="2"/>
<protein>
    <recommendedName>
        <fullName evidence="2">sphingomyelin phosphodiesterase</fullName>
        <ecNumber evidence="2">3.1.4.12</ecNumber>
    </recommendedName>
</protein>
<comment type="catalytic activity">
    <reaction evidence="5">
        <text>N-(hexadecanoyl)-sphing-4-enine-1-phosphocholine + H2O = N-hexadecanoylsphing-4-enine + phosphocholine + H(+)</text>
        <dbReference type="Rhea" id="RHEA:45644"/>
        <dbReference type="ChEBI" id="CHEBI:15377"/>
        <dbReference type="ChEBI" id="CHEBI:15378"/>
        <dbReference type="ChEBI" id="CHEBI:72959"/>
        <dbReference type="ChEBI" id="CHEBI:78646"/>
        <dbReference type="ChEBI" id="CHEBI:295975"/>
    </reaction>
    <physiologicalReaction direction="left-to-right" evidence="5">
        <dbReference type="Rhea" id="RHEA:45645"/>
    </physiologicalReaction>
</comment>
<evidence type="ECO:0000256" key="1">
    <source>
        <dbReference type="ARBA" id="ARBA00006335"/>
    </source>
</evidence>
<dbReference type="Gene3D" id="3.60.10.10">
    <property type="entry name" value="Endonuclease/exonuclease/phosphatase"/>
    <property type="match status" value="1"/>
</dbReference>
<evidence type="ECO:0000256" key="5">
    <source>
        <dbReference type="ARBA" id="ARBA00049371"/>
    </source>
</evidence>
<keyword evidence="4" id="KW-0378">Hydrolase</keyword>
<sequence>MASSSAQVGQVQRSCRIPAALARDYADLDVIVIEEVFDFGCWTERGVSLRDLFLFYGFPHMTSIVGERSSGDGNDDDGDGNVDDGNDVGNEDDNDDNNNDGNDDDGNDDGNVDNGNVVNGNVDNGNDDSNDDDGDGVERAVRFMHGGVMIASRYPIVDEVQYEYVALEPSGNQRKGVMYARVLKSVGSECKTYHVFGTHAQHGNSREQIDVRRREMTEFRAFIDSRMIPADEPTILAGDFNMDSLQRPADVLELLAILDVAAPPVVGEPTPTWDPENPFISPVYGLQFLDYVLYDRRGEWPQHADMRVVKPRSLLPFRVCVATSLTTFVWPDSPQCDATIAITDLSDHYAVIGRLAYGRGVAGDAI</sequence>
<dbReference type="GeneID" id="106808787"/>
<accession>A0ABM1E4K3</accession>
<dbReference type="CDD" id="cd09078">
    <property type="entry name" value="nSMase"/>
    <property type="match status" value="1"/>
</dbReference>
<feature type="region of interest" description="Disordered" evidence="6">
    <location>
        <begin position="67"/>
        <end position="137"/>
    </location>
</feature>
<keyword evidence="3" id="KW-0732">Signal</keyword>
<evidence type="ECO:0000256" key="6">
    <source>
        <dbReference type="SAM" id="MobiDB-lite"/>
    </source>
</evidence>
<dbReference type="Proteomes" id="UP000695022">
    <property type="component" value="Unplaced"/>
</dbReference>
<dbReference type="PANTHER" id="PTHR16320:SF23">
    <property type="entry name" value="SPHINGOMYELINASE C 1"/>
    <property type="match status" value="1"/>
</dbReference>
<dbReference type="Pfam" id="PF03372">
    <property type="entry name" value="Exo_endo_phos"/>
    <property type="match status" value="1"/>
</dbReference>
<dbReference type="InterPro" id="IPR017766">
    <property type="entry name" value="Sphingomyelinase/PLipase_C"/>
</dbReference>
<evidence type="ECO:0000256" key="3">
    <source>
        <dbReference type="ARBA" id="ARBA00022729"/>
    </source>
</evidence>
<feature type="compositionally biased region" description="Acidic residues" evidence="6">
    <location>
        <begin position="125"/>
        <end position="135"/>
    </location>
</feature>
<dbReference type="InterPro" id="IPR005135">
    <property type="entry name" value="Endo/exonuclease/phosphatase"/>
</dbReference>
<comment type="similarity">
    <text evidence="1">Belongs to the neutral sphingomyelinase family.</text>
</comment>
<feature type="compositionally biased region" description="Acidic residues" evidence="6">
    <location>
        <begin position="73"/>
        <end position="111"/>
    </location>
</feature>
<evidence type="ECO:0000313" key="9">
    <source>
        <dbReference type="RefSeq" id="XP_014667124.1"/>
    </source>
</evidence>
<reference evidence="9" key="1">
    <citation type="submission" date="2025-08" db="UniProtKB">
        <authorList>
            <consortium name="RefSeq"/>
        </authorList>
    </citation>
    <scope>IDENTIFICATION</scope>
</reference>
<evidence type="ECO:0000259" key="7">
    <source>
        <dbReference type="Pfam" id="PF03372"/>
    </source>
</evidence>
<organism evidence="8 9">
    <name type="scientific">Priapulus caudatus</name>
    <name type="common">Priapulid worm</name>
    <dbReference type="NCBI Taxonomy" id="37621"/>
    <lineage>
        <taxon>Eukaryota</taxon>
        <taxon>Metazoa</taxon>
        <taxon>Ecdysozoa</taxon>
        <taxon>Scalidophora</taxon>
        <taxon>Priapulida</taxon>
        <taxon>Priapulimorpha</taxon>
        <taxon>Priapulimorphida</taxon>
        <taxon>Priapulidae</taxon>
        <taxon>Priapulus</taxon>
    </lineage>
</organism>
<name>A0ABM1E4K3_PRICU</name>
<proteinExistence type="inferred from homology"/>
<dbReference type="InterPro" id="IPR038772">
    <property type="entry name" value="Sph/SMPD2-like"/>
</dbReference>
<dbReference type="RefSeq" id="XP_014667124.1">
    <property type="nucleotide sequence ID" value="XM_014811638.1"/>
</dbReference>
<keyword evidence="8" id="KW-1185">Reference proteome</keyword>
<evidence type="ECO:0000256" key="2">
    <source>
        <dbReference type="ARBA" id="ARBA00012369"/>
    </source>
</evidence>
<dbReference type="InterPro" id="IPR036691">
    <property type="entry name" value="Endo/exonu/phosph_ase_sf"/>
</dbReference>
<dbReference type="PANTHER" id="PTHR16320">
    <property type="entry name" value="SPHINGOMYELINASE FAMILY MEMBER"/>
    <property type="match status" value="1"/>
</dbReference>